<accession>A0ABM4WEH7</accession>
<dbReference type="GeneID" id="113725669"/>
<gene>
    <name evidence="5" type="primary">LOC113725669</name>
</gene>
<feature type="transmembrane region" description="Helical" evidence="3">
    <location>
        <begin position="153"/>
        <end position="177"/>
    </location>
</feature>
<dbReference type="InterPro" id="IPR038770">
    <property type="entry name" value="Na+/solute_symporter_sf"/>
</dbReference>
<keyword evidence="4" id="KW-1185">Reference proteome</keyword>
<dbReference type="RefSeq" id="XP_071930198.1">
    <property type="nucleotide sequence ID" value="XM_072074097.1"/>
</dbReference>
<keyword evidence="3" id="KW-0812">Transmembrane</keyword>
<organism evidence="4 5">
    <name type="scientific">Coffea arabica</name>
    <name type="common">Arabian coffee</name>
    <dbReference type="NCBI Taxonomy" id="13443"/>
    <lineage>
        <taxon>Eukaryota</taxon>
        <taxon>Viridiplantae</taxon>
        <taxon>Streptophyta</taxon>
        <taxon>Embryophyta</taxon>
        <taxon>Tracheophyta</taxon>
        <taxon>Spermatophyta</taxon>
        <taxon>Magnoliopsida</taxon>
        <taxon>eudicotyledons</taxon>
        <taxon>Gunneridae</taxon>
        <taxon>Pentapetalae</taxon>
        <taxon>asterids</taxon>
        <taxon>lamiids</taxon>
        <taxon>Gentianales</taxon>
        <taxon>Rubiaceae</taxon>
        <taxon>Ixoroideae</taxon>
        <taxon>Gardenieae complex</taxon>
        <taxon>Bertiereae - Coffeeae clade</taxon>
        <taxon>Coffeeae</taxon>
        <taxon>Coffea</taxon>
    </lineage>
</organism>
<reference evidence="5" key="1">
    <citation type="submission" date="2025-08" db="UniProtKB">
        <authorList>
            <consortium name="RefSeq"/>
        </authorList>
    </citation>
    <scope>IDENTIFICATION</scope>
    <source>
        <tissue evidence="5">Leaves</tissue>
    </source>
</reference>
<name>A0ABM4WEH7_COFAR</name>
<sequence length="318" mass="33459">MAGTLQTLSLKSPAISSPPGRRRRVQSPITSVSPSGSRSLSGGGNSCDVHFIHLPISSKSIRASSSLSHQGDGSKEQLPQVKAGSWTKSLLKFASNNFLPLALVGGVALGLANPTPGCIADRLYLSRFSSFGIFVISGLTLRSDEIGAAAEAWQVGLFGLASILFFTPFFSKVILLLKLQPQEFVTGLAIFCCMPTTLSSGIALTRLAGGNSALALAMTVISNLLGILIIPFSISKFIASGVGVSVPTEQLFRSLFLTLLVPLILGKALRESSEGAANFADQNRKLLSVMSAVLLSLVPWIQVSRSRTLLLMVVGVDS</sequence>
<feature type="transmembrane region" description="Helical" evidence="3">
    <location>
        <begin position="124"/>
        <end position="141"/>
    </location>
</feature>
<keyword evidence="3" id="KW-0472">Membrane</keyword>
<feature type="compositionally biased region" description="Low complexity" evidence="2">
    <location>
        <begin position="31"/>
        <end position="40"/>
    </location>
</feature>
<dbReference type="Pfam" id="PF13593">
    <property type="entry name" value="SBF_like"/>
    <property type="match status" value="1"/>
</dbReference>
<dbReference type="PANTHER" id="PTHR18640">
    <property type="entry name" value="SOLUTE CARRIER FAMILY 10 MEMBER 7"/>
    <property type="match status" value="1"/>
</dbReference>
<feature type="transmembrane region" description="Helical" evidence="3">
    <location>
        <begin position="214"/>
        <end position="239"/>
    </location>
</feature>
<evidence type="ECO:0000256" key="2">
    <source>
        <dbReference type="SAM" id="MobiDB-lite"/>
    </source>
</evidence>
<evidence type="ECO:0000256" key="1">
    <source>
        <dbReference type="ARBA" id="ARBA00004141"/>
    </source>
</evidence>
<dbReference type="PANTHER" id="PTHR18640:SF10">
    <property type="entry name" value="SODIUM_METABOLITE COTRANSPORTER BASS4, CHLOROPLASTIC-RELATED"/>
    <property type="match status" value="1"/>
</dbReference>
<dbReference type="Gene3D" id="1.20.1530.20">
    <property type="match status" value="1"/>
</dbReference>
<comment type="subcellular location">
    <subcellularLocation>
        <location evidence="1">Membrane</location>
        <topology evidence="1">Multi-pass membrane protein</topology>
    </subcellularLocation>
</comment>
<feature type="compositionally biased region" description="Polar residues" evidence="2">
    <location>
        <begin position="1"/>
        <end position="10"/>
    </location>
</feature>
<evidence type="ECO:0000313" key="4">
    <source>
        <dbReference type="Proteomes" id="UP001652660"/>
    </source>
</evidence>
<proteinExistence type="predicted"/>
<feature type="transmembrane region" description="Helical" evidence="3">
    <location>
        <begin position="286"/>
        <end position="303"/>
    </location>
</feature>
<dbReference type="Proteomes" id="UP001652660">
    <property type="component" value="Chromosome 2c"/>
</dbReference>
<evidence type="ECO:0000256" key="3">
    <source>
        <dbReference type="SAM" id="Phobius"/>
    </source>
</evidence>
<feature type="transmembrane region" description="Helical" evidence="3">
    <location>
        <begin position="184"/>
        <end position="208"/>
    </location>
</feature>
<keyword evidence="3" id="KW-1133">Transmembrane helix</keyword>
<dbReference type="InterPro" id="IPR016833">
    <property type="entry name" value="Put_Na-Bile_cotransptr"/>
</dbReference>
<protein>
    <submittedName>
        <fullName evidence="5">Probable sodium/metabolite cotransporter BASS4, chloroplastic isoform X4</fullName>
    </submittedName>
</protein>
<feature type="region of interest" description="Disordered" evidence="2">
    <location>
        <begin position="1"/>
        <end position="44"/>
    </location>
</feature>
<evidence type="ECO:0000313" key="5">
    <source>
        <dbReference type="RefSeq" id="XP_071930198.1"/>
    </source>
</evidence>